<dbReference type="InterPro" id="IPR011701">
    <property type="entry name" value="MFS"/>
</dbReference>
<dbReference type="GO" id="GO:0016020">
    <property type="term" value="C:membrane"/>
    <property type="evidence" value="ECO:0007669"/>
    <property type="project" value="UniProtKB-SubCell"/>
</dbReference>
<dbReference type="EMBL" id="CAXKWB010002645">
    <property type="protein sequence ID" value="CAL4067335.1"/>
    <property type="molecule type" value="Genomic_DNA"/>
</dbReference>
<evidence type="ECO:0000313" key="6">
    <source>
        <dbReference type="EMBL" id="CAL4067335.1"/>
    </source>
</evidence>
<keyword evidence="2 5" id="KW-0812">Transmembrane</keyword>
<keyword evidence="3 5" id="KW-1133">Transmembrane helix</keyword>
<keyword evidence="7" id="KW-1185">Reference proteome</keyword>
<feature type="transmembrane region" description="Helical" evidence="5">
    <location>
        <begin position="280"/>
        <end position="302"/>
    </location>
</feature>
<feature type="transmembrane region" description="Helical" evidence="5">
    <location>
        <begin position="308"/>
        <end position="330"/>
    </location>
</feature>
<comment type="subcellular location">
    <subcellularLocation>
        <location evidence="1">Membrane</location>
        <topology evidence="1">Multi-pass membrane protein</topology>
    </subcellularLocation>
</comment>
<feature type="transmembrane region" description="Helical" evidence="5">
    <location>
        <begin position="81"/>
        <end position="100"/>
    </location>
</feature>
<feature type="transmembrane region" description="Helical" evidence="5">
    <location>
        <begin position="24"/>
        <end position="44"/>
    </location>
</feature>
<dbReference type="PANTHER" id="PTHR10924">
    <property type="entry name" value="MAJOR FACILITATOR SUPERFAMILY PROTEIN-RELATED"/>
    <property type="match status" value="1"/>
</dbReference>
<evidence type="ECO:0000256" key="3">
    <source>
        <dbReference type="ARBA" id="ARBA00022989"/>
    </source>
</evidence>
<proteinExistence type="predicted"/>
<feature type="transmembrane region" description="Helical" evidence="5">
    <location>
        <begin position="50"/>
        <end position="69"/>
    </location>
</feature>
<dbReference type="AlphaFoldDB" id="A0AAV2PYV7"/>
<dbReference type="Proteomes" id="UP001497623">
    <property type="component" value="Unassembled WGS sequence"/>
</dbReference>
<name>A0AAV2PYV7_MEGNR</name>
<organism evidence="6 7">
    <name type="scientific">Meganyctiphanes norvegica</name>
    <name type="common">Northern krill</name>
    <name type="synonym">Thysanopoda norvegica</name>
    <dbReference type="NCBI Taxonomy" id="48144"/>
    <lineage>
        <taxon>Eukaryota</taxon>
        <taxon>Metazoa</taxon>
        <taxon>Ecdysozoa</taxon>
        <taxon>Arthropoda</taxon>
        <taxon>Crustacea</taxon>
        <taxon>Multicrustacea</taxon>
        <taxon>Malacostraca</taxon>
        <taxon>Eumalacostraca</taxon>
        <taxon>Eucarida</taxon>
        <taxon>Euphausiacea</taxon>
        <taxon>Euphausiidae</taxon>
        <taxon>Meganyctiphanes</taxon>
    </lineage>
</organism>
<dbReference type="InterPro" id="IPR049680">
    <property type="entry name" value="FLVCR1-2_SLC49-like"/>
</dbReference>
<dbReference type="Gene3D" id="1.20.1250.20">
    <property type="entry name" value="MFS general substrate transporter like domains"/>
    <property type="match status" value="2"/>
</dbReference>
<evidence type="ECO:0000256" key="2">
    <source>
        <dbReference type="ARBA" id="ARBA00022692"/>
    </source>
</evidence>
<evidence type="ECO:0000256" key="4">
    <source>
        <dbReference type="ARBA" id="ARBA00023136"/>
    </source>
</evidence>
<evidence type="ECO:0000313" key="7">
    <source>
        <dbReference type="Proteomes" id="UP001497623"/>
    </source>
</evidence>
<accession>A0AAV2PYV7</accession>
<dbReference type="GO" id="GO:0022857">
    <property type="term" value="F:transmembrane transporter activity"/>
    <property type="evidence" value="ECO:0007669"/>
    <property type="project" value="InterPro"/>
</dbReference>
<feature type="transmembrane region" description="Helical" evidence="5">
    <location>
        <begin position="342"/>
        <end position="362"/>
    </location>
</feature>
<feature type="non-terminal residue" evidence="6">
    <location>
        <position position="1"/>
    </location>
</feature>
<dbReference type="PANTHER" id="PTHR10924:SF27">
    <property type="entry name" value="SOLUTE CARRIER FAMILY 49 MEMBER 4"/>
    <property type="match status" value="1"/>
</dbReference>
<protein>
    <submittedName>
        <fullName evidence="6">Uncharacterized protein</fullName>
    </submittedName>
</protein>
<dbReference type="SUPFAM" id="SSF103473">
    <property type="entry name" value="MFS general substrate transporter"/>
    <property type="match status" value="1"/>
</dbReference>
<keyword evidence="4 5" id="KW-0472">Membrane</keyword>
<feature type="transmembrane region" description="Helical" evidence="5">
    <location>
        <begin position="368"/>
        <end position="390"/>
    </location>
</feature>
<dbReference type="InterPro" id="IPR036259">
    <property type="entry name" value="MFS_trans_sf"/>
</dbReference>
<feature type="transmembrane region" description="Helical" evidence="5">
    <location>
        <begin position="212"/>
        <end position="235"/>
    </location>
</feature>
<feature type="transmembrane region" description="Helical" evidence="5">
    <location>
        <begin position="247"/>
        <end position="268"/>
    </location>
</feature>
<comment type="caution">
    <text evidence="6">The sequence shown here is derived from an EMBL/GenBank/DDBJ whole genome shotgun (WGS) entry which is preliminary data.</text>
</comment>
<gene>
    <name evidence="6" type="ORF">MNOR_LOCUS6411</name>
</gene>
<feature type="transmembrane region" description="Helical" evidence="5">
    <location>
        <begin position="162"/>
        <end position="180"/>
    </location>
</feature>
<sequence length="410" mass="45023">IIWGTFGPISTSVRAVYTSWSEQTLATFILIAAVVVTIFTMPMMWLSQKFGLRFTMLLCTSITTFSATLRCFSKEEMPFTVLCYTCSVTNAFCTCLALALPPTIAATWFPPNERTTATAIGALATQLGGAGMYFAPLLVSVPEDEQSRDDIETTQNQIMNLMYTYAGILWGLLFLVFVYFPSRPPLPPSLSSTVEHLNFFQGFKTMIKNRQVGLTMVTYCFSFGIPVVWVGVLNISLEDMGLGQDEIMWVGICSVGVSGIAAFITALISDKLYGHLRVTICGLLAASSACFLWFLLLVLQVIEPTIGQVAAAVTGGISFQFACVPLLLEMTVEMVYPCSENVVGAVLTTAFNVVSTTFLLMFQIPVESYVWVSGVLLASQSLTIIPLLFVRETYNRTNQDRKDVDNDAKD</sequence>
<evidence type="ECO:0000256" key="5">
    <source>
        <dbReference type="SAM" id="Phobius"/>
    </source>
</evidence>
<evidence type="ECO:0000256" key="1">
    <source>
        <dbReference type="ARBA" id="ARBA00004141"/>
    </source>
</evidence>
<dbReference type="Pfam" id="PF07690">
    <property type="entry name" value="MFS_1"/>
    <property type="match status" value="1"/>
</dbReference>
<reference evidence="6 7" key="1">
    <citation type="submission" date="2024-05" db="EMBL/GenBank/DDBJ databases">
        <authorList>
            <person name="Wallberg A."/>
        </authorList>
    </citation>
    <scope>NUCLEOTIDE SEQUENCE [LARGE SCALE GENOMIC DNA]</scope>
</reference>